<protein>
    <submittedName>
        <fullName evidence="1">Uncharacterized protein</fullName>
    </submittedName>
</protein>
<dbReference type="Proteomes" id="UP000001861">
    <property type="component" value="Unassembled WGS sequence"/>
</dbReference>
<name>A8P7J9_COPC7</name>
<dbReference type="GeneID" id="6015990"/>
<comment type="caution">
    <text evidence="1">The sequence shown here is derived from an EMBL/GenBank/DDBJ whole genome shotgun (WGS) entry which is preliminary data.</text>
</comment>
<proteinExistence type="predicted"/>
<dbReference type="KEGG" id="cci:CC1G_08244"/>
<reference evidence="1 2" key="1">
    <citation type="journal article" date="2010" name="Proc. Natl. Acad. Sci. U.S.A.">
        <title>Insights into evolution of multicellular fungi from the assembled chromosomes of the mushroom Coprinopsis cinerea (Coprinus cinereus).</title>
        <authorList>
            <person name="Stajich J.E."/>
            <person name="Wilke S.K."/>
            <person name="Ahren D."/>
            <person name="Au C.H."/>
            <person name="Birren B.W."/>
            <person name="Borodovsky M."/>
            <person name="Burns C."/>
            <person name="Canback B."/>
            <person name="Casselton L.A."/>
            <person name="Cheng C.K."/>
            <person name="Deng J."/>
            <person name="Dietrich F.S."/>
            <person name="Fargo D.C."/>
            <person name="Farman M.L."/>
            <person name="Gathman A.C."/>
            <person name="Goldberg J."/>
            <person name="Guigo R."/>
            <person name="Hoegger P.J."/>
            <person name="Hooker J.B."/>
            <person name="Huggins A."/>
            <person name="James T.Y."/>
            <person name="Kamada T."/>
            <person name="Kilaru S."/>
            <person name="Kodira C."/>
            <person name="Kues U."/>
            <person name="Kupfer D."/>
            <person name="Kwan H.S."/>
            <person name="Lomsadze A."/>
            <person name="Li W."/>
            <person name="Lilly W.W."/>
            <person name="Ma L.J."/>
            <person name="Mackey A.J."/>
            <person name="Manning G."/>
            <person name="Martin F."/>
            <person name="Muraguchi H."/>
            <person name="Natvig D.O."/>
            <person name="Palmerini H."/>
            <person name="Ramesh M.A."/>
            <person name="Rehmeyer C.J."/>
            <person name="Roe B.A."/>
            <person name="Shenoy N."/>
            <person name="Stanke M."/>
            <person name="Ter-Hovhannisyan V."/>
            <person name="Tunlid A."/>
            <person name="Velagapudi R."/>
            <person name="Vision T.J."/>
            <person name="Zeng Q."/>
            <person name="Zolan M.E."/>
            <person name="Pukkila P.J."/>
        </authorList>
    </citation>
    <scope>NUCLEOTIDE SEQUENCE [LARGE SCALE GENOMIC DNA]</scope>
    <source>
        <strain evidence="2">Okayama-7 / 130 / ATCC MYA-4618 / FGSC 9003</strain>
    </source>
</reference>
<gene>
    <name evidence="1" type="ORF">CC1G_08244</name>
</gene>
<dbReference type="VEuPathDB" id="FungiDB:CC1G_08244"/>
<sequence length="243" mass="27948">MQLGERHLVALRQLLLFASVTIDLPSSARRLLEVLEGRPDLARNIQRIAIHKSWEKRVRYPEENGWICAAEQDLITLFALLVQLEGRTVGPDWASILSGLAQCVHSYPSTHPWLSREDFTFTFSPNLETLHMETCRHLEKYDFQKILASLEELGKRWEGELQLKTFVFWLAFKPPSPGERPLLADVESFLQRETILTPMDRILCNETEFPQSRQVIVLIDDSHLVDKLDSLAFKSLGARVGDR</sequence>
<dbReference type="EMBL" id="AACS02000005">
    <property type="protein sequence ID" value="EAU82493.1"/>
    <property type="molecule type" value="Genomic_DNA"/>
</dbReference>
<accession>A8P7J9</accession>
<evidence type="ECO:0000313" key="1">
    <source>
        <dbReference type="EMBL" id="EAU82493.1"/>
    </source>
</evidence>
<dbReference type="AlphaFoldDB" id="A8P7J9"/>
<dbReference type="InParanoid" id="A8P7J9"/>
<organism evidence="1 2">
    <name type="scientific">Coprinopsis cinerea (strain Okayama-7 / 130 / ATCC MYA-4618 / FGSC 9003)</name>
    <name type="common">Inky cap fungus</name>
    <name type="synonym">Hormographiella aspergillata</name>
    <dbReference type="NCBI Taxonomy" id="240176"/>
    <lineage>
        <taxon>Eukaryota</taxon>
        <taxon>Fungi</taxon>
        <taxon>Dikarya</taxon>
        <taxon>Basidiomycota</taxon>
        <taxon>Agaricomycotina</taxon>
        <taxon>Agaricomycetes</taxon>
        <taxon>Agaricomycetidae</taxon>
        <taxon>Agaricales</taxon>
        <taxon>Agaricineae</taxon>
        <taxon>Psathyrellaceae</taxon>
        <taxon>Coprinopsis</taxon>
    </lineage>
</organism>
<dbReference type="RefSeq" id="XP_001839377.1">
    <property type="nucleotide sequence ID" value="XM_001839325.1"/>
</dbReference>
<evidence type="ECO:0000313" key="2">
    <source>
        <dbReference type="Proteomes" id="UP000001861"/>
    </source>
</evidence>
<keyword evidence="2" id="KW-1185">Reference proteome</keyword>